<reference evidence="2 3" key="1">
    <citation type="submission" date="2017-12" db="EMBL/GenBank/DDBJ databases">
        <title>Bifidobacterium longum APC/DPC strains.</title>
        <authorList>
            <person name="Arboleya S."/>
        </authorList>
    </citation>
    <scope>NUCLEOTIDE SEQUENCE [LARGE SCALE GENOMIC DNA]</scope>
    <source>
        <strain evidence="2 3">APC1461</strain>
    </source>
</reference>
<protein>
    <submittedName>
        <fullName evidence="2">ISPsy9, transposase</fullName>
    </submittedName>
</protein>
<evidence type="ECO:0000313" key="3">
    <source>
        <dbReference type="Proteomes" id="UP000232928"/>
    </source>
</evidence>
<proteinExistence type="predicted"/>
<gene>
    <name evidence="2" type="ORF">APC1461_1312</name>
</gene>
<dbReference type="Proteomes" id="UP000232928">
    <property type="component" value="Unassembled WGS sequence"/>
</dbReference>
<accession>A0A2N0TIA3</accession>
<evidence type="ECO:0000313" key="2">
    <source>
        <dbReference type="EMBL" id="PKD14473.1"/>
    </source>
</evidence>
<dbReference type="AlphaFoldDB" id="A0A2N0TIA3"/>
<feature type="region of interest" description="Disordered" evidence="1">
    <location>
        <begin position="1"/>
        <end position="27"/>
    </location>
</feature>
<name>A0A2N0TIA3_BIFLN</name>
<organism evidence="2 3">
    <name type="scientific">Bifidobacterium longum</name>
    <dbReference type="NCBI Taxonomy" id="216816"/>
    <lineage>
        <taxon>Bacteria</taxon>
        <taxon>Bacillati</taxon>
        <taxon>Actinomycetota</taxon>
        <taxon>Actinomycetes</taxon>
        <taxon>Bifidobacteriales</taxon>
        <taxon>Bifidobacteriaceae</taxon>
        <taxon>Bifidobacterium</taxon>
    </lineage>
</organism>
<comment type="caution">
    <text evidence="2">The sequence shown here is derived from an EMBL/GenBank/DDBJ whole genome shotgun (WGS) entry which is preliminary data.</text>
</comment>
<evidence type="ECO:0000256" key="1">
    <source>
        <dbReference type="SAM" id="MobiDB-lite"/>
    </source>
</evidence>
<dbReference type="EMBL" id="PJEG01000015">
    <property type="protein sequence ID" value="PKD14473.1"/>
    <property type="molecule type" value="Genomic_DNA"/>
</dbReference>
<sequence>MFPNGGVTAPTRGGTAPAPGNLVNRDFTAERPNEKWLTDITEIKASDGKGVPLADDRLP</sequence>